<dbReference type="Proteomes" id="UP001139311">
    <property type="component" value="Unassembled WGS sequence"/>
</dbReference>
<comment type="catalytic activity">
    <reaction evidence="1">
        <text>ATP + protein L-histidine = ADP + protein N-phospho-L-histidine.</text>
        <dbReference type="EC" id="2.7.13.3"/>
    </reaction>
</comment>
<dbReference type="AlphaFoldDB" id="A0A9X1L8Z2"/>
<dbReference type="InterPro" id="IPR013656">
    <property type="entry name" value="PAS_4"/>
</dbReference>
<dbReference type="NCBIfam" id="TIGR00229">
    <property type="entry name" value="sensory_box"/>
    <property type="match status" value="2"/>
</dbReference>
<feature type="region of interest" description="Disordered" evidence="9">
    <location>
        <begin position="116"/>
        <end position="141"/>
    </location>
</feature>
<protein>
    <recommendedName>
        <fullName evidence="2">histidine kinase</fullName>
        <ecNumber evidence="2">2.7.13.3</ecNumber>
    </recommendedName>
</protein>
<evidence type="ECO:0000259" key="12">
    <source>
        <dbReference type="PROSITE" id="PS50112"/>
    </source>
</evidence>
<dbReference type="InterPro" id="IPR003594">
    <property type="entry name" value="HATPase_dom"/>
</dbReference>
<dbReference type="InterPro" id="IPR001610">
    <property type="entry name" value="PAC"/>
</dbReference>
<dbReference type="CDD" id="cd00130">
    <property type="entry name" value="PAS"/>
    <property type="match status" value="2"/>
</dbReference>
<feature type="domain" description="PAS" evidence="12">
    <location>
        <begin position="353"/>
        <end position="395"/>
    </location>
</feature>
<feature type="domain" description="PAC" evidence="13">
    <location>
        <begin position="549"/>
        <end position="601"/>
    </location>
</feature>
<proteinExistence type="predicted"/>
<dbReference type="EC" id="2.7.13.3" evidence="2"/>
<dbReference type="InterPro" id="IPR003661">
    <property type="entry name" value="HisK_dim/P_dom"/>
</dbReference>
<dbReference type="PROSITE" id="PS50112">
    <property type="entry name" value="PAS"/>
    <property type="match status" value="2"/>
</dbReference>
<dbReference type="SUPFAM" id="SSF55874">
    <property type="entry name" value="ATPase domain of HSP90 chaperone/DNA topoisomerase II/histidine kinase"/>
    <property type="match status" value="1"/>
</dbReference>
<evidence type="ECO:0000256" key="4">
    <source>
        <dbReference type="ARBA" id="ARBA00022679"/>
    </source>
</evidence>
<dbReference type="Gene3D" id="1.10.287.130">
    <property type="match status" value="1"/>
</dbReference>
<dbReference type="InterPro" id="IPR004358">
    <property type="entry name" value="Sig_transdc_His_kin-like_C"/>
</dbReference>
<dbReference type="InterPro" id="IPR000700">
    <property type="entry name" value="PAS-assoc_C"/>
</dbReference>
<dbReference type="EMBL" id="JAJAQI010000028">
    <property type="protein sequence ID" value="MCB4823571.1"/>
    <property type="molecule type" value="Genomic_DNA"/>
</dbReference>
<accession>A0A9X1L8Z2</accession>
<dbReference type="GO" id="GO:0005524">
    <property type="term" value="F:ATP binding"/>
    <property type="evidence" value="ECO:0007669"/>
    <property type="project" value="UniProtKB-KW"/>
</dbReference>
<evidence type="ECO:0000259" key="13">
    <source>
        <dbReference type="PROSITE" id="PS50113"/>
    </source>
</evidence>
<keyword evidence="10" id="KW-1133">Transmembrane helix</keyword>
<evidence type="ECO:0000256" key="7">
    <source>
        <dbReference type="ARBA" id="ARBA00022840"/>
    </source>
</evidence>
<dbReference type="SMART" id="SM00388">
    <property type="entry name" value="HisKA"/>
    <property type="match status" value="1"/>
</dbReference>
<feature type="transmembrane region" description="Helical" evidence="10">
    <location>
        <begin position="281"/>
        <end position="303"/>
    </location>
</feature>
<keyword evidence="10" id="KW-0472">Membrane</keyword>
<feature type="domain" description="PAC" evidence="13">
    <location>
        <begin position="423"/>
        <end position="475"/>
    </location>
</feature>
<dbReference type="PROSITE" id="PS50109">
    <property type="entry name" value="HIS_KIN"/>
    <property type="match status" value="1"/>
</dbReference>
<dbReference type="SMART" id="SM00086">
    <property type="entry name" value="PAC"/>
    <property type="match status" value="2"/>
</dbReference>
<dbReference type="InterPro" id="IPR035965">
    <property type="entry name" value="PAS-like_dom_sf"/>
</dbReference>
<keyword evidence="3" id="KW-0597">Phosphoprotein</keyword>
<evidence type="ECO:0000256" key="5">
    <source>
        <dbReference type="ARBA" id="ARBA00022741"/>
    </source>
</evidence>
<feature type="transmembrane region" description="Helical" evidence="10">
    <location>
        <begin position="12"/>
        <end position="35"/>
    </location>
</feature>
<evidence type="ECO:0000256" key="9">
    <source>
        <dbReference type="SAM" id="MobiDB-lite"/>
    </source>
</evidence>
<evidence type="ECO:0000259" key="11">
    <source>
        <dbReference type="PROSITE" id="PS50109"/>
    </source>
</evidence>
<evidence type="ECO:0000256" key="6">
    <source>
        <dbReference type="ARBA" id="ARBA00022777"/>
    </source>
</evidence>
<dbReference type="InterPro" id="IPR036097">
    <property type="entry name" value="HisK_dim/P_sf"/>
</dbReference>
<keyword evidence="10" id="KW-0812">Transmembrane</keyword>
<feature type="domain" description="Histidine kinase" evidence="11">
    <location>
        <begin position="621"/>
        <end position="839"/>
    </location>
</feature>
<evidence type="ECO:0000256" key="3">
    <source>
        <dbReference type="ARBA" id="ARBA00022553"/>
    </source>
</evidence>
<evidence type="ECO:0000256" key="10">
    <source>
        <dbReference type="SAM" id="Phobius"/>
    </source>
</evidence>
<dbReference type="PRINTS" id="PR00344">
    <property type="entry name" value="BCTRLSENSOR"/>
</dbReference>
<dbReference type="GO" id="GO:0006355">
    <property type="term" value="P:regulation of DNA-templated transcription"/>
    <property type="evidence" value="ECO:0007669"/>
    <property type="project" value="InterPro"/>
</dbReference>
<keyword evidence="8" id="KW-0902">Two-component regulatory system</keyword>
<feature type="domain" description="PAS" evidence="12">
    <location>
        <begin position="476"/>
        <end position="546"/>
    </location>
</feature>
<dbReference type="GO" id="GO:0000155">
    <property type="term" value="F:phosphorelay sensor kinase activity"/>
    <property type="evidence" value="ECO:0007669"/>
    <property type="project" value="InterPro"/>
</dbReference>
<keyword evidence="5" id="KW-0547">Nucleotide-binding</keyword>
<dbReference type="Pfam" id="PF02518">
    <property type="entry name" value="HATPase_c"/>
    <property type="match status" value="1"/>
</dbReference>
<dbReference type="SUPFAM" id="SSF47384">
    <property type="entry name" value="Homodimeric domain of signal transducing histidine kinase"/>
    <property type="match status" value="1"/>
</dbReference>
<sequence>MPQPLSQGRPLAWHLGMLCTALLVPMLALGGFLLVRMAEAERTRHEGVAREAARQIAIALDRGLTTYQAMLEVLATSDYLRAGNLAAFRQRALEVPRPAGAEIVLRDAAGRILAETGSSSLPPAANRPPGEADRKAAATGRPQVSDVIATAAADAVRSFLVVAPVRGKEGDVLYLLGLDVPISVLGSLLRREEVPDGMVASLADRNGIVAARSAEHARYTGLRLPAHMLDGIGDREQGWIRTEANEGTIVVAAFARSGIAGWTAVVSLPEASFAAPLRRSLYFTTAFGLLLGALAAGLAHAVARRIARPIEALAGIAAAGSDEAPLVTPVREVNAVAGMLAAAQAERQRRAAEREALLQTLDRAQVLVREPGGAITLWTSGMERLFGWSRSQALGGNSHALLQTEFPRPLPEIEAELLARGEWRGELRQRRADGALVVVASHWALRRGEAGEALAVVEACNDITALREAEAALRRSRDLLSSVLEGSADPIFAKDAGGRYVILNSSAAGLLGTTVEAAIGRRAADIVDPALAATLEATDRAVIATGQVRVAEDEVALPGGGRRILLSTKAPWRDASGATLGIVGVSRDITARRHAEAQLRETQAELFRVARINAMGAMAAALAHELNQPLTAAANFAEAAGLFLAGDGPAEPARLDAAREAMAEAAAEVVRAGRILQRLREFVGRGDTEKRSTDLNAIVEKAVSLALAGTPDAEATLRLDLAPGMPPVLADAVQLQQVVVNLVRNAAEAMRGAARRELLVATAPDGPEAVEVSVADSGPGLAADLDGRLFEPFVTTKRDGMGIGLSISRSIIQGHGGRLEAAARPGGGTVFRFVLPVLRVRQEEHMDAG</sequence>
<evidence type="ECO:0000256" key="1">
    <source>
        <dbReference type="ARBA" id="ARBA00000085"/>
    </source>
</evidence>
<dbReference type="PANTHER" id="PTHR43065">
    <property type="entry name" value="SENSOR HISTIDINE KINASE"/>
    <property type="match status" value="1"/>
</dbReference>
<keyword evidence="7" id="KW-0067">ATP-binding</keyword>
<keyword evidence="15" id="KW-1185">Reference proteome</keyword>
<comment type="caution">
    <text evidence="14">The sequence shown here is derived from an EMBL/GenBank/DDBJ whole genome shotgun (WGS) entry which is preliminary data.</text>
</comment>
<dbReference type="PANTHER" id="PTHR43065:SF10">
    <property type="entry name" value="PEROXIDE STRESS-ACTIVATED HISTIDINE KINASE MAK3"/>
    <property type="match status" value="1"/>
</dbReference>
<evidence type="ECO:0000256" key="8">
    <source>
        <dbReference type="ARBA" id="ARBA00023012"/>
    </source>
</evidence>
<dbReference type="InterPro" id="IPR005467">
    <property type="entry name" value="His_kinase_dom"/>
</dbReference>
<dbReference type="Gene3D" id="3.30.450.20">
    <property type="entry name" value="PAS domain"/>
    <property type="match status" value="2"/>
</dbReference>
<gene>
    <name evidence="14" type="ORF">LHA35_17715</name>
</gene>
<organism evidence="14 15">
    <name type="scientific">Roseicella aerolata</name>
    <dbReference type="NCBI Taxonomy" id="2883479"/>
    <lineage>
        <taxon>Bacteria</taxon>
        <taxon>Pseudomonadati</taxon>
        <taxon>Pseudomonadota</taxon>
        <taxon>Alphaproteobacteria</taxon>
        <taxon>Acetobacterales</taxon>
        <taxon>Roseomonadaceae</taxon>
        <taxon>Roseicella</taxon>
    </lineage>
</organism>
<evidence type="ECO:0000256" key="2">
    <source>
        <dbReference type="ARBA" id="ARBA00012438"/>
    </source>
</evidence>
<name>A0A9X1L8Z2_9PROT</name>
<dbReference type="PROSITE" id="PS50113">
    <property type="entry name" value="PAC"/>
    <property type="match status" value="2"/>
</dbReference>
<dbReference type="Pfam" id="PF00989">
    <property type="entry name" value="PAS"/>
    <property type="match status" value="1"/>
</dbReference>
<dbReference type="InterPro" id="IPR013767">
    <property type="entry name" value="PAS_fold"/>
</dbReference>
<dbReference type="SUPFAM" id="SSF55785">
    <property type="entry name" value="PYP-like sensor domain (PAS domain)"/>
    <property type="match status" value="2"/>
</dbReference>
<dbReference type="CDD" id="cd18774">
    <property type="entry name" value="PDC2_HK_sensor"/>
    <property type="match status" value="1"/>
</dbReference>
<keyword evidence="6" id="KW-0418">Kinase</keyword>
<dbReference type="Gene3D" id="3.30.565.10">
    <property type="entry name" value="Histidine kinase-like ATPase, C-terminal domain"/>
    <property type="match status" value="1"/>
</dbReference>
<dbReference type="InterPro" id="IPR036890">
    <property type="entry name" value="HATPase_C_sf"/>
</dbReference>
<evidence type="ECO:0000313" key="14">
    <source>
        <dbReference type="EMBL" id="MCB4823571.1"/>
    </source>
</evidence>
<dbReference type="Pfam" id="PF08448">
    <property type="entry name" value="PAS_4"/>
    <property type="match status" value="1"/>
</dbReference>
<dbReference type="RefSeq" id="WP_226610453.1">
    <property type="nucleotide sequence ID" value="NZ_JAJAQI010000028.1"/>
</dbReference>
<evidence type="ECO:0000313" key="15">
    <source>
        <dbReference type="Proteomes" id="UP001139311"/>
    </source>
</evidence>
<dbReference type="SMART" id="SM00387">
    <property type="entry name" value="HATPase_c"/>
    <property type="match status" value="1"/>
</dbReference>
<dbReference type="SMART" id="SM00091">
    <property type="entry name" value="PAS"/>
    <property type="match status" value="2"/>
</dbReference>
<reference evidence="14" key="1">
    <citation type="submission" date="2021-10" db="EMBL/GenBank/DDBJ databases">
        <title>Roseicella aerolatum sp. nov., isolated from aerosols of e-waste dismantling site.</title>
        <authorList>
            <person name="Qin T."/>
        </authorList>
    </citation>
    <scope>NUCLEOTIDE SEQUENCE</scope>
    <source>
        <strain evidence="14">GB24</strain>
    </source>
</reference>
<keyword evidence="4" id="KW-0808">Transferase</keyword>
<dbReference type="InterPro" id="IPR000014">
    <property type="entry name" value="PAS"/>
</dbReference>